<accession>A0ABY8UYI9</accession>
<dbReference type="RefSeq" id="WP_231418503.1">
    <property type="nucleotide sequence ID" value="NZ_CP126446.1"/>
</dbReference>
<reference evidence="1 2" key="1">
    <citation type="submission" date="2023-05" db="EMBL/GenBank/DDBJ databases">
        <title>Comparative genomics reveals the evidence of polycyclic aromatic hydrocarbons degradation in moderately halophilic genus Pontibacillus.</title>
        <authorList>
            <person name="Yang H."/>
            <person name="Qian Z."/>
        </authorList>
    </citation>
    <scope>NUCLEOTIDE SEQUENCE [LARGE SCALE GENOMIC DNA]</scope>
    <source>
        <strain evidence="2">HN14</strain>
    </source>
</reference>
<keyword evidence="2" id="KW-1185">Reference proteome</keyword>
<evidence type="ECO:0008006" key="3">
    <source>
        <dbReference type="Google" id="ProtNLM"/>
    </source>
</evidence>
<organism evidence="1 2">
    <name type="scientific">Pontibacillus chungwhensis</name>
    <dbReference type="NCBI Taxonomy" id="265426"/>
    <lineage>
        <taxon>Bacteria</taxon>
        <taxon>Bacillati</taxon>
        <taxon>Bacillota</taxon>
        <taxon>Bacilli</taxon>
        <taxon>Bacillales</taxon>
        <taxon>Bacillaceae</taxon>
        <taxon>Pontibacillus</taxon>
    </lineage>
</organism>
<sequence>MSAFREMLESDISIFMDIDEFGIETNINGEFFTVVMDEEEMVEGIERPGIYMNKVAFYIRTNDIPKPYRGERMIFDEEDYYVDSVVEHDGLYRVVLEVLDS</sequence>
<dbReference type="EMBL" id="CP126446">
    <property type="protein sequence ID" value="WIF98732.1"/>
    <property type="molecule type" value="Genomic_DNA"/>
</dbReference>
<evidence type="ECO:0000313" key="1">
    <source>
        <dbReference type="EMBL" id="WIF98732.1"/>
    </source>
</evidence>
<gene>
    <name evidence="1" type="ORF">QNI29_03510</name>
</gene>
<protein>
    <recommendedName>
        <fullName evidence="3">ATP-binding sugar transporter Gifsy-2</fullName>
    </recommendedName>
</protein>
<name>A0ABY8UYI9_9BACI</name>
<evidence type="ECO:0000313" key="2">
    <source>
        <dbReference type="Proteomes" id="UP001236652"/>
    </source>
</evidence>
<dbReference type="Proteomes" id="UP001236652">
    <property type="component" value="Chromosome"/>
</dbReference>
<proteinExistence type="predicted"/>